<sequence>LGVVQWEPTLRCLLLRWPLCKSSELAQGWRVRPRVPSACPRAGVPRASDGQIPTRQSG</sequence>
<feature type="region of interest" description="Disordered" evidence="1">
    <location>
        <begin position="39"/>
        <end position="58"/>
    </location>
</feature>
<dbReference type="EMBL" id="JABANM010030374">
    <property type="protein sequence ID" value="KAF4706367.1"/>
    <property type="molecule type" value="Genomic_DNA"/>
</dbReference>
<protein>
    <submittedName>
        <fullName evidence="2">Uncharacterized protein</fullName>
    </submittedName>
</protein>
<evidence type="ECO:0000256" key="1">
    <source>
        <dbReference type="SAM" id="MobiDB-lite"/>
    </source>
</evidence>
<feature type="non-terminal residue" evidence="2">
    <location>
        <position position="1"/>
    </location>
</feature>
<gene>
    <name evidence="2" type="ORF">FOZ62_016929</name>
</gene>
<name>A0A7J6QDS6_PEROL</name>
<dbReference type="AlphaFoldDB" id="A0A7J6QDS6"/>
<comment type="caution">
    <text evidence="2">The sequence shown here is derived from an EMBL/GenBank/DDBJ whole genome shotgun (WGS) entry which is preliminary data.</text>
</comment>
<evidence type="ECO:0000313" key="3">
    <source>
        <dbReference type="Proteomes" id="UP000574390"/>
    </source>
</evidence>
<accession>A0A7J6QDS6</accession>
<dbReference type="Proteomes" id="UP000574390">
    <property type="component" value="Unassembled WGS sequence"/>
</dbReference>
<evidence type="ECO:0000313" key="2">
    <source>
        <dbReference type="EMBL" id="KAF4706367.1"/>
    </source>
</evidence>
<feature type="non-terminal residue" evidence="2">
    <location>
        <position position="58"/>
    </location>
</feature>
<reference evidence="2 3" key="1">
    <citation type="submission" date="2020-04" db="EMBL/GenBank/DDBJ databases">
        <title>Perkinsus olseni comparative genomics.</title>
        <authorList>
            <person name="Bogema D.R."/>
        </authorList>
    </citation>
    <scope>NUCLEOTIDE SEQUENCE [LARGE SCALE GENOMIC DNA]</scope>
    <source>
        <strain evidence="2">ATCC PRA-205</strain>
    </source>
</reference>
<organism evidence="2 3">
    <name type="scientific">Perkinsus olseni</name>
    <name type="common">Perkinsus atlanticus</name>
    <dbReference type="NCBI Taxonomy" id="32597"/>
    <lineage>
        <taxon>Eukaryota</taxon>
        <taxon>Sar</taxon>
        <taxon>Alveolata</taxon>
        <taxon>Perkinsozoa</taxon>
        <taxon>Perkinsea</taxon>
        <taxon>Perkinsida</taxon>
        <taxon>Perkinsidae</taxon>
        <taxon>Perkinsus</taxon>
    </lineage>
</organism>
<proteinExistence type="predicted"/>